<dbReference type="FunFam" id="3.40.50.850:FF:000006">
    <property type="entry name" value="Bifunctional pyrazinamidase/nicotinamidase"/>
    <property type="match status" value="1"/>
</dbReference>
<evidence type="ECO:0000256" key="7">
    <source>
        <dbReference type="ARBA" id="ARBA00043224"/>
    </source>
</evidence>
<comment type="similarity">
    <text evidence="1">Belongs to the isochorismatase family.</text>
</comment>
<proteinExistence type="inferred from homology"/>
<evidence type="ECO:0000256" key="4">
    <source>
        <dbReference type="ARBA" id="ARBA00022801"/>
    </source>
</evidence>
<dbReference type="RefSeq" id="WP_029313502.1">
    <property type="nucleotide sequence ID" value="NZ_FTNE01000016.1"/>
</dbReference>
<keyword evidence="11" id="KW-1185">Reference proteome</keyword>
<dbReference type="GO" id="GO:0019363">
    <property type="term" value="P:pyridine nucleotide biosynthetic process"/>
    <property type="evidence" value="ECO:0007669"/>
    <property type="project" value="UniProtKB-KW"/>
</dbReference>
<dbReference type="NCBIfam" id="NF008623">
    <property type="entry name" value="PRK11609.1"/>
    <property type="match status" value="1"/>
</dbReference>
<organism evidence="10 11">
    <name type="scientific">Acidiphilium rubrum</name>
    <dbReference type="NCBI Taxonomy" id="526"/>
    <lineage>
        <taxon>Bacteria</taxon>
        <taxon>Pseudomonadati</taxon>
        <taxon>Pseudomonadota</taxon>
        <taxon>Alphaproteobacteria</taxon>
        <taxon>Acetobacterales</taxon>
        <taxon>Acidocellaceae</taxon>
        <taxon>Acidiphilium</taxon>
    </lineage>
</organism>
<evidence type="ECO:0000256" key="5">
    <source>
        <dbReference type="ARBA" id="ARBA00037900"/>
    </source>
</evidence>
<keyword evidence="4" id="KW-0378">Hydrolase</keyword>
<name>A0A8G2CLY2_ACIRU</name>
<feature type="domain" description="Isochorismatase-like" evidence="9">
    <location>
        <begin position="5"/>
        <end position="193"/>
    </location>
</feature>
<evidence type="ECO:0000313" key="10">
    <source>
        <dbReference type="EMBL" id="SIR12313.1"/>
    </source>
</evidence>
<evidence type="ECO:0000256" key="2">
    <source>
        <dbReference type="ARBA" id="ARBA00022642"/>
    </source>
</evidence>
<dbReference type="SUPFAM" id="SSF52499">
    <property type="entry name" value="Isochorismatase-like hydrolases"/>
    <property type="match status" value="1"/>
</dbReference>
<dbReference type="AlphaFoldDB" id="A0A8G2CLY2"/>
<dbReference type="PANTHER" id="PTHR11080:SF2">
    <property type="entry name" value="LD05707P"/>
    <property type="match status" value="1"/>
</dbReference>
<dbReference type="GO" id="GO:0008936">
    <property type="term" value="F:nicotinamidase activity"/>
    <property type="evidence" value="ECO:0007669"/>
    <property type="project" value="UniProtKB-EC"/>
</dbReference>
<dbReference type="Pfam" id="PF00857">
    <property type="entry name" value="Isochorismatase"/>
    <property type="match status" value="1"/>
</dbReference>
<evidence type="ECO:0000256" key="6">
    <source>
        <dbReference type="ARBA" id="ARBA00039017"/>
    </source>
</evidence>
<dbReference type="InterPro" id="IPR000868">
    <property type="entry name" value="Isochorismatase-like_dom"/>
</dbReference>
<evidence type="ECO:0000259" key="9">
    <source>
        <dbReference type="Pfam" id="PF00857"/>
    </source>
</evidence>
<gene>
    <name evidence="10" type="ORF">SAMN05421828_11630</name>
</gene>
<dbReference type="EC" id="3.5.1.19" evidence="6"/>
<sequence>MNRNTALLVIDVQRDFCAGGALAVPDGDAVVPVINALAQHYQTVVITQDWHPPQHVSFASTHPGRAPFETITLDYGTQMLWPDHCVMASAGAALHPDLAIPHAALILRKGSNRGIDSYSAFLEADRTSRTGLDGYLAARGITAVDLCGLATDYCVSWSAQDARHFGFAARVIEPACRAIDVDGSLAAAWAAMGGAGVVRG</sequence>
<protein>
    <recommendedName>
        <fullName evidence="8">Nicotinamidase</fullName>
        <ecNumber evidence="6">3.5.1.19</ecNumber>
    </recommendedName>
    <alternativeName>
        <fullName evidence="7">Nicotinamide deamidase</fullName>
    </alternativeName>
</protein>
<dbReference type="CDD" id="cd01011">
    <property type="entry name" value="nicotinamidase"/>
    <property type="match status" value="1"/>
</dbReference>
<dbReference type="Gene3D" id="3.40.50.850">
    <property type="entry name" value="Isochorismatase-like"/>
    <property type="match status" value="1"/>
</dbReference>
<dbReference type="Proteomes" id="UP000186308">
    <property type="component" value="Unassembled WGS sequence"/>
</dbReference>
<comment type="pathway">
    <text evidence="5">Cofactor biosynthesis; nicotinate biosynthesis; nicotinate from nicotinamide: step 1/1.</text>
</comment>
<keyword evidence="2" id="KW-0662">Pyridine nucleotide biosynthesis</keyword>
<comment type="caution">
    <text evidence="10">The sequence shown here is derived from an EMBL/GenBank/DDBJ whole genome shotgun (WGS) entry which is preliminary data.</text>
</comment>
<dbReference type="GO" id="GO:0046872">
    <property type="term" value="F:metal ion binding"/>
    <property type="evidence" value="ECO:0007669"/>
    <property type="project" value="UniProtKB-KW"/>
</dbReference>
<dbReference type="EMBL" id="FTNE01000016">
    <property type="protein sequence ID" value="SIR12313.1"/>
    <property type="molecule type" value="Genomic_DNA"/>
</dbReference>
<dbReference type="InterPro" id="IPR036380">
    <property type="entry name" value="Isochorismatase-like_sf"/>
</dbReference>
<evidence type="ECO:0000313" key="11">
    <source>
        <dbReference type="Proteomes" id="UP000186308"/>
    </source>
</evidence>
<accession>A0A8G2CLY2</accession>
<reference evidence="10 11" key="1">
    <citation type="submission" date="2017-01" db="EMBL/GenBank/DDBJ databases">
        <authorList>
            <person name="Varghese N."/>
            <person name="Submissions S."/>
        </authorList>
    </citation>
    <scope>NUCLEOTIDE SEQUENCE [LARGE SCALE GENOMIC DNA]</scope>
    <source>
        <strain evidence="10 11">ATCC 35905</strain>
    </source>
</reference>
<evidence type="ECO:0000256" key="3">
    <source>
        <dbReference type="ARBA" id="ARBA00022723"/>
    </source>
</evidence>
<dbReference type="PANTHER" id="PTHR11080">
    <property type="entry name" value="PYRAZINAMIDASE/NICOTINAMIDASE"/>
    <property type="match status" value="1"/>
</dbReference>
<dbReference type="OrthoDB" id="9791276at2"/>
<evidence type="ECO:0000256" key="8">
    <source>
        <dbReference type="ARBA" id="ARBA00072277"/>
    </source>
</evidence>
<keyword evidence="3" id="KW-0479">Metal-binding</keyword>
<dbReference type="InterPro" id="IPR052347">
    <property type="entry name" value="Isochorismatase_Nicotinamidase"/>
</dbReference>
<evidence type="ECO:0000256" key="1">
    <source>
        <dbReference type="ARBA" id="ARBA00006336"/>
    </source>
</evidence>